<evidence type="ECO:0000313" key="1">
    <source>
        <dbReference type="EMBL" id="KAJ1929832.1"/>
    </source>
</evidence>
<dbReference type="EMBL" id="JANBPW010006465">
    <property type="protein sequence ID" value="KAJ1929832.1"/>
    <property type="molecule type" value="Genomic_DNA"/>
</dbReference>
<accession>A0ACC1IY82</accession>
<protein>
    <submittedName>
        <fullName evidence="1">Transcription factor TFIIE beta subunit, TFIIEB, Tfa2</fullName>
    </submittedName>
</protein>
<proteinExistence type="predicted"/>
<reference evidence="1" key="1">
    <citation type="submission" date="2022-07" db="EMBL/GenBank/DDBJ databases">
        <title>Phylogenomic reconstructions and comparative analyses of Kickxellomycotina fungi.</title>
        <authorList>
            <person name="Reynolds N.K."/>
            <person name="Stajich J.E."/>
            <person name="Barry K."/>
            <person name="Grigoriev I.V."/>
            <person name="Crous P."/>
            <person name="Smith M.E."/>
        </authorList>
    </citation>
    <scope>NUCLEOTIDE SEQUENCE</scope>
    <source>
        <strain evidence="1">NRRL 5244</strain>
    </source>
</reference>
<sequence length="79" mass="9400">LQTPVDDDIKRRWAELRIPDEADLAFEMEKAGLRQMQVEERANNDDDKKKTKQRTRKFKITNTHLVDIDLTKKYVPESK</sequence>
<keyword evidence="2" id="KW-1185">Reference proteome</keyword>
<feature type="non-terminal residue" evidence="1">
    <location>
        <position position="1"/>
    </location>
</feature>
<evidence type="ECO:0000313" key="2">
    <source>
        <dbReference type="Proteomes" id="UP001150603"/>
    </source>
</evidence>
<organism evidence="1 2">
    <name type="scientific">Linderina macrospora</name>
    <dbReference type="NCBI Taxonomy" id="4868"/>
    <lineage>
        <taxon>Eukaryota</taxon>
        <taxon>Fungi</taxon>
        <taxon>Fungi incertae sedis</taxon>
        <taxon>Zoopagomycota</taxon>
        <taxon>Kickxellomycotina</taxon>
        <taxon>Kickxellomycetes</taxon>
        <taxon>Kickxellales</taxon>
        <taxon>Kickxellaceae</taxon>
        <taxon>Linderina</taxon>
    </lineage>
</organism>
<dbReference type="Proteomes" id="UP001150603">
    <property type="component" value="Unassembled WGS sequence"/>
</dbReference>
<name>A0ACC1IY82_9FUNG</name>
<comment type="caution">
    <text evidence="1">The sequence shown here is derived from an EMBL/GenBank/DDBJ whole genome shotgun (WGS) entry which is preliminary data.</text>
</comment>
<gene>
    <name evidence="1" type="primary">tfa2_2</name>
    <name evidence="1" type="ORF">FBU59_007012</name>
</gene>